<evidence type="ECO:0000256" key="8">
    <source>
        <dbReference type="RuleBase" id="RU003619"/>
    </source>
</evidence>
<dbReference type="GO" id="GO:0033260">
    <property type="term" value="P:nuclear DNA replication"/>
    <property type="evidence" value="ECO:0007669"/>
    <property type="project" value="TreeGrafter"/>
</dbReference>
<dbReference type="NCBIfam" id="TIGR01028">
    <property type="entry name" value="uS7_euk_arch"/>
    <property type="match status" value="1"/>
</dbReference>
<comment type="similarity">
    <text evidence="7">Belongs to the DONSON family.</text>
</comment>
<comment type="subcellular location">
    <subcellularLocation>
        <location evidence="1">Nucleus</location>
    </subcellularLocation>
</comment>
<sequence>MAKVVAPSSLTSASHDITGGAPRTGKSIKRKTPSELRGEQLKRSNGLDLLDKSPSNVFASDNALGNGLKKSVLLRNPRYIETRMDEVFPAKKSRVRILSGKDNAKESSQMEQASSFMNISSLPNLVASQCKENSVGSTDVANDKTAKSSQIVESGSQSVFRSVTELSSGGDKLTGLTCIDMGKALKGLAAREPTAITSLPLDSSKRSNDASSTCSSDFCSESCILGQKAPLDLTLKTSMRVVSSSPLNWIHKKIVSASLPQFSIQIGSQEQIRNTSAGLPPASKAADSVVLHSWIYPQSTLPSSLVSALNSSAAVEAEFLSRRQLAWEDSFQSLYYMFRNNVCRVFYVCTSQFVVMFTSGDASRGNKNSCNAYLSQSTRGLRSILSEHDVSFSMPLCRSKVEQVNSDDLVELSEIEKFNLGQTRRVRSFSDVDRSSQSLLFFSENKDVHGLYDILLNYRSFLTTLAGMDVPLLLSPVPFQNAALSSPQVKFKELRSANHIAAISKGNSSKDGDFIQTSSVGVSYSFEISDAYIPPWVISSVCAVMGSEGTSFEASFTTVPVSIGLNVALGSVDSKPDSRATSSEGFQPTNDAFGIPNAIASLSLRSAADPSFCPPGFHLLVSLPKMAEAVEVVQELIQPHHDVKLFNRWTFDDVQVNDMSLGDYIGVAPSKHATYVPHTAGRYSMKRFRKAQCPIVERLTNSLMMHGRNNGKKLMAVRIIKHTMEIIHLLTDLNPIQVIVDAVVNSGPREDATRIGSAGVVRRQAVDISPLRRVNQAIYLLTTGAREAAFRNIKTIAECLADELINAAKGSSNSYAIKKKDEIERVAKANR</sequence>
<dbReference type="GO" id="GO:0003735">
    <property type="term" value="F:structural constituent of ribosome"/>
    <property type="evidence" value="ECO:0007669"/>
    <property type="project" value="InterPro"/>
</dbReference>
<accession>A0AAV6NHL5</accession>
<dbReference type="GO" id="GO:0006412">
    <property type="term" value="P:translation"/>
    <property type="evidence" value="ECO:0007669"/>
    <property type="project" value="InterPro"/>
</dbReference>
<dbReference type="PROSITE" id="PS00052">
    <property type="entry name" value="RIBOSOMAL_S7"/>
    <property type="match status" value="1"/>
</dbReference>
<proteinExistence type="inferred from homology"/>
<reference evidence="11 12" key="1">
    <citation type="journal article" date="2021" name="Hortic Res">
        <title>The domestication of Cucurbita argyrosperma as revealed by the genome of its wild relative.</title>
        <authorList>
            <person name="Barrera-Redondo J."/>
            <person name="Sanchez-de la Vega G."/>
            <person name="Aguirre-Liguori J.A."/>
            <person name="Castellanos-Morales G."/>
            <person name="Gutierrez-Guerrero Y.T."/>
            <person name="Aguirre-Dugua X."/>
            <person name="Aguirre-Planter E."/>
            <person name="Tenaillon M.I."/>
            <person name="Lira-Saade R."/>
            <person name="Eguiarte L.E."/>
        </authorList>
    </citation>
    <scope>NUCLEOTIDE SEQUENCE [LARGE SCALE GENOMIC DNA]</scope>
    <source>
        <strain evidence="11">JBR-2021</strain>
    </source>
</reference>
<gene>
    <name evidence="11" type="primary">RPS5A</name>
    <name evidence="11" type="ORF">SDJN03_09833</name>
</gene>
<keyword evidence="5" id="KW-0539">Nucleus</keyword>
<evidence type="ECO:0000256" key="7">
    <source>
        <dbReference type="ARBA" id="ARBA00025806"/>
    </source>
</evidence>
<comment type="similarity">
    <text evidence="2 8">Belongs to the universal ribosomal protein uS7 family.</text>
</comment>
<keyword evidence="12" id="KW-1185">Reference proteome</keyword>
<evidence type="ECO:0000256" key="2">
    <source>
        <dbReference type="ARBA" id="ARBA00007151"/>
    </source>
</evidence>
<dbReference type="GO" id="GO:0015935">
    <property type="term" value="C:small ribosomal subunit"/>
    <property type="evidence" value="ECO:0007669"/>
    <property type="project" value="InterPro"/>
</dbReference>
<dbReference type="InterPro" id="IPR005716">
    <property type="entry name" value="Ribosomal_uS7_euk/arc"/>
</dbReference>
<evidence type="ECO:0000256" key="9">
    <source>
        <dbReference type="SAM" id="MobiDB-lite"/>
    </source>
</evidence>
<evidence type="ECO:0000313" key="11">
    <source>
        <dbReference type="EMBL" id="KAG6596653.1"/>
    </source>
</evidence>
<evidence type="ECO:0000256" key="6">
    <source>
        <dbReference type="ARBA" id="ARBA00023274"/>
    </source>
</evidence>
<dbReference type="CDD" id="cd14867">
    <property type="entry name" value="uS7_Eukaryote"/>
    <property type="match status" value="1"/>
</dbReference>
<protein>
    <submittedName>
        <fullName evidence="11">40S ribosomal protein S5-1</fullName>
    </submittedName>
</protein>
<organism evidence="11 12">
    <name type="scientific">Cucurbita argyrosperma subsp. sororia</name>
    <dbReference type="NCBI Taxonomy" id="37648"/>
    <lineage>
        <taxon>Eukaryota</taxon>
        <taxon>Viridiplantae</taxon>
        <taxon>Streptophyta</taxon>
        <taxon>Embryophyta</taxon>
        <taxon>Tracheophyta</taxon>
        <taxon>Spermatophyta</taxon>
        <taxon>Magnoliopsida</taxon>
        <taxon>eudicotyledons</taxon>
        <taxon>Gunneridae</taxon>
        <taxon>Pentapetalae</taxon>
        <taxon>rosids</taxon>
        <taxon>fabids</taxon>
        <taxon>Cucurbitales</taxon>
        <taxon>Cucurbitaceae</taxon>
        <taxon>Cucurbiteae</taxon>
        <taxon>Cucurbita</taxon>
    </lineage>
</organism>
<keyword evidence="4 8" id="KW-0689">Ribosomal protein</keyword>
<dbReference type="InterPro" id="IPR020606">
    <property type="entry name" value="Ribosomal_uS7_CS"/>
</dbReference>
<feature type="non-terminal residue" evidence="11">
    <location>
        <position position="1"/>
    </location>
</feature>
<keyword evidence="6 8" id="KW-0687">Ribonucleoprotein</keyword>
<evidence type="ECO:0000256" key="1">
    <source>
        <dbReference type="ARBA" id="ARBA00004123"/>
    </source>
</evidence>
<evidence type="ECO:0000256" key="3">
    <source>
        <dbReference type="ARBA" id="ARBA00022473"/>
    </source>
</evidence>
<dbReference type="NCBIfam" id="NF003106">
    <property type="entry name" value="PRK04027.1"/>
    <property type="match status" value="1"/>
</dbReference>
<dbReference type="InterPro" id="IPR024861">
    <property type="entry name" value="Donson"/>
</dbReference>
<dbReference type="AlphaFoldDB" id="A0AAV6NHL5"/>
<dbReference type="GO" id="GO:0005634">
    <property type="term" value="C:nucleus"/>
    <property type="evidence" value="ECO:0007669"/>
    <property type="project" value="UniProtKB-SubCell"/>
</dbReference>
<dbReference type="PANTHER" id="PTHR12972:SF0">
    <property type="entry name" value="PROTEIN DOWNSTREAM NEIGHBOR OF SON"/>
    <property type="match status" value="1"/>
</dbReference>
<dbReference type="Pfam" id="PF00177">
    <property type="entry name" value="Ribosomal_S7"/>
    <property type="match status" value="1"/>
</dbReference>
<feature type="compositionally biased region" description="Basic and acidic residues" evidence="9">
    <location>
        <begin position="32"/>
        <end position="42"/>
    </location>
</feature>
<keyword evidence="3" id="KW-0217">Developmental protein</keyword>
<evidence type="ECO:0000313" key="12">
    <source>
        <dbReference type="Proteomes" id="UP000685013"/>
    </source>
</evidence>
<feature type="domain" description="Small ribosomal subunit protein uS7" evidence="10">
    <location>
        <begin position="671"/>
        <end position="831"/>
    </location>
</feature>
<comment type="caution">
    <text evidence="11">The sequence shown here is derived from an EMBL/GenBank/DDBJ whole genome shotgun (WGS) entry which is preliminary data.</text>
</comment>
<dbReference type="Proteomes" id="UP000685013">
    <property type="component" value="Chromosome 6"/>
</dbReference>
<dbReference type="GO" id="GO:0003723">
    <property type="term" value="F:RNA binding"/>
    <property type="evidence" value="ECO:0007669"/>
    <property type="project" value="InterPro"/>
</dbReference>
<evidence type="ECO:0000259" key="10">
    <source>
        <dbReference type="Pfam" id="PF00177"/>
    </source>
</evidence>
<dbReference type="PANTHER" id="PTHR12972">
    <property type="entry name" value="DOWNSTREAM NEIGHBOR OF SON"/>
    <property type="match status" value="1"/>
</dbReference>
<dbReference type="InterPro" id="IPR023798">
    <property type="entry name" value="Ribosomal_uS7_dom"/>
</dbReference>
<evidence type="ECO:0000256" key="4">
    <source>
        <dbReference type="ARBA" id="ARBA00022980"/>
    </source>
</evidence>
<dbReference type="EMBL" id="JAGKQH010000006">
    <property type="protein sequence ID" value="KAG6596653.1"/>
    <property type="molecule type" value="Genomic_DNA"/>
</dbReference>
<feature type="region of interest" description="Disordered" evidence="9">
    <location>
        <begin position="1"/>
        <end position="48"/>
    </location>
</feature>
<dbReference type="FunFam" id="1.10.455.10:FF:000002">
    <property type="entry name" value="40S ribosomal protein S5"/>
    <property type="match status" value="1"/>
</dbReference>
<name>A0AAV6NHL5_9ROSI</name>
<evidence type="ECO:0000256" key="5">
    <source>
        <dbReference type="ARBA" id="ARBA00023242"/>
    </source>
</evidence>